<evidence type="ECO:0000256" key="4">
    <source>
        <dbReference type="ARBA" id="ARBA00022840"/>
    </source>
</evidence>
<dbReference type="OrthoDB" id="9762169at2"/>
<protein>
    <submittedName>
        <fullName evidence="8">Serine/threonine protein kinase</fullName>
    </submittedName>
</protein>
<dbReference type="Pfam" id="PF00069">
    <property type="entry name" value="Pkinase"/>
    <property type="match status" value="1"/>
</dbReference>
<feature type="transmembrane region" description="Helical" evidence="6">
    <location>
        <begin position="451"/>
        <end position="476"/>
    </location>
</feature>
<dbReference type="Gene3D" id="1.10.510.10">
    <property type="entry name" value="Transferase(Phosphotransferase) domain 1"/>
    <property type="match status" value="1"/>
</dbReference>
<evidence type="ECO:0000313" key="8">
    <source>
        <dbReference type="EMBL" id="TDQ54753.1"/>
    </source>
</evidence>
<dbReference type="GO" id="GO:0004674">
    <property type="term" value="F:protein serine/threonine kinase activity"/>
    <property type="evidence" value="ECO:0007669"/>
    <property type="project" value="UniProtKB-KW"/>
</dbReference>
<evidence type="ECO:0000256" key="6">
    <source>
        <dbReference type="SAM" id="Phobius"/>
    </source>
</evidence>
<evidence type="ECO:0000256" key="1">
    <source>
        <dbReference type="ARBA" id="ARBA00022679"/>
    </source>
</evidence>
<proteinExistence type="predicted"/>
<evidence type="ECO:0000256" key="5">
    <source>
        <dbReference type="SAM" id="MobiDB-lite"/>
    </source>
</evidence>
<gene>
    <name evidence="8" type="ORF">EV190_10169</name>
</gene>
<dbReference type="CDD" id="cd14014">
    <property type="entry name" value="STKc_PknB_like"/>
    <property type="match status" value="1"/>
</dbReference>
<dbReference type="EMBL" id="SNYN01000001">
    <property type="protein sequence ID" value="TDQ54753.1"/>
    <property type="molecule type" value="Genomic_DNA"/>
</dbReference>
<dbReference type="AlphaFoldDB" id="A0A4R6V3K6"/>
<feature type="compositionally biased region" description="Pro residues" evidence="5">
    <location>
        <begin position="329"/>
        <end position="353"/>
    </location>
</feature>
<keyword evidence="6" id="KW-1133">Transmembrane helix</keyword>
<dbReference type="GO" id="GO:0005524">
    <property type="term" value="F:ATP binding"/>
    <property type="evidence" value="ECO:0007669"/>
    <property type="project" value="UniProtKB-KW"/>
</dbReference>
<dbReference type="PANTHER" id="PTHR43289">
    <property type="entry name" value="MITOGEN-ACTIVATED PROTEIN KINASE KINASE KINASE 20-RELATED"/>
    <property type="match status" value="1"/>
</dbReference>
<dbReference type="InterPro" id="IPR008271">
    <property type="entry name" value="Ser/Thr_kinase_AS"/>
</dbReference>
<keyword evidence="8" id="KW-0723">Serine/threonine-protein kinase</keyword>
<keyword evidence="3 8" id="KW-0418">Kinase</keyword>
<dbReference type="PANTHER" id="PTHR43289:SF34">
    <property type="entry name" value="SERINE_THREONINE-PROTEIN KINASE YBDM-RELATED"/>
    <property type="match status" value="1"/>
</dbReference>
<evidence type="ECO:0000256" key="2">
    <source>
        <dbReference type="ARBA" id="ARBA00022741"/>
    </source>
</evidence>
<feature type="region of interest" description="Disordered" evidence="5">
    <location>
        <begin position="319"/>
        <end position="446"/>
    </location>
</feature>
<dbReference type="PROSITE" id="PS00108">
    <property type="entry name" value="PROTEIN_KINASE_ST"/>
    <property type="match status" value="1"/>
</dbReference>
<name>A0A4R6V3K6_9ACTN</name>
<keyword evidence="6" id="KW-0812">Transmembrane</keyword>
<feature type="compositionally biased region" description="Low complexity" evidence="5">
    <location>
        <begin position="416"/>
        <end position="427"/>
    </location>
</feature>
<reference evidence="8 9" key="1">
    <citation type="submission" date="2019-03" db="EMBL/GenBank/DDBJ databases">
        <title>Genomic Encyclopedia of Type Strains, Phase IV (KMG-IV): sequencing the most valuable type-strain genomes for metagenomic binning, comparative biology and taxonomic classification.</title>
        <authorList>
            <person name="Goeker M."/>
        </authorList>
    </citation>
    <scope>NUCLEOTIDE SEQUENCE [LARGE SCALE GENOMIC DNA]</scope>
    <source>
        <strain evidence="8 9">DSM 46770</strain>
    </source>
</reference>
<feature type="compositionally biased region" description="Pro residues" evidence="5">
    <location>
        <begin position="363"/>
        <end position="415"/>
    </location>
</feature>
<keyword evidence="9" id="KW-1185">Reference proteome</keyword>
<evidence type="ECO:0000313" key="9">
    <source>
        <dbReference type="Proteomes" id="UP000295281"/>
    </source>
</evidence>
<organism evidence="8 9">
    <name type="scientific">Actinorugispora endophytica</name>
    <dbReference type="NCBI Taxonomy" id="1605990"/>
    <lineage>
        <taxon>Bacteria</taxon>
        <taxon>Bacillati</taxon>
        <taxon>Actinomycetota</taxon>
        <taxon>Actinomycetes</taxon>
        <taxon>Streptosporangiales</taxon>
        <taxon>Nocardiopsidaceae</taxon>
        <taxon>Actinorugispora</taxon>
    </lineage>
</organism>
<dbReference type="Proteomes" id="UP000295281">
    <property type="component" value="Unassembled WGS sequence"/>
</dbReference>
<evidence type="ECO:0000256" key="3">
    <source>
        <dbReference type="ARBA" id="ARBA00022777"/>
    </source>
</evidence>
<keyword evidence="2" id="KW-0547">Nucleotide-binding</keyword>
<sequence length="478" mass="49375">MADPAPLIDTDPTEVGEYTLVGRLGQGGQGVVYLGRHADGSQAAVKMLHGDALDVAGLRVQLAEEVEMARRVARFCTAQVLSADIEANPPYVVSEYVEGPSLHGVIRENGPLGGAALERLAVGTITALAAIHQAGIVHRDFKPANVLVAPGGPRVIDFGIARVLEGTAILTSRIAGTPAYMAPEQITGGPLGPAVDLFAWGATLAYAANGAGPFGHDSLRAVVHRVINEEPELGDLSGPLRGIAERCLDKDPARRPTAAEALLWVLGVEAEAAPEPEEPEAETAVPVAQQTLVAGAIAAADTGAQESAAAEIYRSYPPATRQGQATFPPSVPARPVPQPPQPPRPPQPPPYPSGPQARGYQGGPPPIGPATPPPIGPATPPPIGPATPPPVSARPGYPVPQPQPQWPRPPAPAPVQPVRQAPRQPSYPVQPPPQHGFTPPPSRPRSSNVNMGVLLGVVTALTILGLILIGVVAAYYGA</sequence>
<comment type="caution">
    <text evidence="8">The sequence shown here is derived from an EMBL/GenBank/DDBJ whole genome shotgun (WGS) entry which is preliminary data.</text>
</comment>
<feature type="compositionally biased region" description="Pro residues" evidence="5">
    <location>
        <begin position="428"/>
        <end position="443"/>
    </location>
</feature>
<dbReference type="RefSeq" id="WP_133739385.1">
    <property type="nucleotide sequence ID" value="NZ_SNYN01000001.1"/>
</dbReference>
<keyword evidence="1" id="KW-0808">Transferase</keyword>
<dbReference type="PROSITE" id="PS50011">
    <property type="entry name" value="PROTEIN_KINASE_DOM"/>
    <property type="match status" value="1"/>
</dbReference>
<dbReference type="Gene3D" id="3.30.200.20">
    <property type="entry name" value="Phosphorylase Kinase, domain 1"/>
    <property type="match status" value="1"/>
</dbReference>
<keyword evidence="4" id="KW-0067">ATP-binding</keyword>
<keyword evidence="6" id="KW-0472">Membrane</keyword>
<accession>A0A4R6V3K6</accession>
<dbReference type="SUPFAM" id="SSF56112">
    <property type="entry name" value="Protein kinase-like (PK-like)"/>
    <property type="match status" value="1"/>
</dbReference>
<dbReference type="InterPro" id="IPR011009">
    <property type="entry name" value="Kinase-like_dom_sf"/>
</dbReference>
<dbReference type="InterPro" id="IPR000719">
    <property type="entry name" value="Prot_kinase_dom"/>
</dbReference>
<evidence type="ECO:0000259" key="7">
    <source>
        <dbReference type="PROSITE" id="PS50011"/>
    </source>
</evidence>
<feature type="domain" description="Protein kinase" evidence="7">
    <location>
        <begin position="18"/>
        <end position="265"/>
    </location>
</feature>